<dbReference type="GO" id="GO:0008270">
    <property type="term" value="F:zinc ion binding"/>
    <property type="evidence" value="ECO:0007669"/>
    <property type="project" value="InterPro"/>
</dbReference>
<dbReference type="PANTHER" id="PTHR33357:SF3">
    <property type="entry name" value="METALLOTHIONEIN-LIKE PROTEIN 3"/>
    <property type="match status" value="1"/>
</dbReference>
<evidence type="ECO:0000256" key="1">
    <source>
        <dbReference type="ARBA" id="ARBA00005802"/>
    </source>
</evidence>
<dbReference type="PANTHER" id="PTHR33357">
    <property type="entry name" value="METALLOTHIONEIN-LIKE PROTEIN 3"/>
    <property type="match status" value="1"/>
</dbReference>
<evidence type="ECO:0000313" key="5">
    <source>
        <dbReference type="Proteomes" id="UP001163823"/>
    </source>
</evidence>
<sequence length="102" mass="11185">MSDTCGNCSCSDKSQCVKKGNNYGVDIVETGKSLLILTDNMILSYLQLTSRLLSWMLQLLSMMESASVVRTVLAPTAPVEIKNKTIVLSYVWACGTMILTIM</sequence>
<dbReference type="KEGG" id="qsa:O6P43_000964"/>
<dbReference type="GO" id="GO:0006878">
    <property type="term" value="P:intracellular copper ion homeostasis"/>
    <property type="evidence" value="ECO:0007669"/>
    <property type="project" value="InterPro"/>
</dbReference>
<reference evidence="4 5" key="1">
    <citation type="journal article" date="2023" name="Science">
        <title>Elucidation of the pathway for biosynthesis of saponin adjuvants from the soapbark tree.</title>
        <authorList>
            <person name="Reed J."/>
            <person name="Orme A."/>
            <person name="El-Demerdash A."/>
            <person name="Owen C."/>
            <person name="Martin L.B.B."/>
            <person name="Misra R.C."/>
            <person name="Kikuchi S."/>
            <person name="Rejzek M."/>
            <person name="Martin A.C."/>
            <person name="Harkess A."/>
            <person name="Leebens-Mack J."/>
            <person name="Louveau T."/>
            <person name="Stephenson M.J."/>
            <person name="Osbourn A."/>
        </authorList>
    </citation>
    <scope>NUCLEOTIDE SEQUENCE [LARGE SCALE GENOMIC DNA]</scope>
    <source>
        <strain evidence="4">S10</strain>
    </source>
</reference>
<name>A0AAD7VMQ1_QUISA</name>
<evidence type="ECO:0000256" key="3">
    <source>
        <dbReference type="ARBA" id="ARBA00022851"/>
    </source>
</evidence>
<dbReference type="Proteomes" id="UP001163823">
    <property type="component" value="Chromosome 1"/>
</dbReference>
<comment type="similarity">
    <text evidence="1">Belongs to the metallothionein superfamily. Type 15 family.</text>
</comment>
<gene>
    <name evidence="4" type="ORF">O6P43_000964</name>
</gene>
<keyword evidence="3" id="KW-0480">Metal-thiolate cluster</keyword>
<dbReference type="EMBL" id="JARAOO010000001">
    <property type="protein sequence ID" value="KAJ7981741.1"/>
    <property type="molecule type" value="Genomic_DNA"/>
</dbReference>
<keyword evidence="2" id="KW-0479">Metal-binding</keyword>
<dbReference type="InterPro" id="IPR044671">
    <property type="entry name" value="MT3"/>
</dbReference>
<evidence type="ECO:0000313" key="4">
    <source>
        <dbReference type="EMBL" id="KAJ7981741.1"/>
    </source>
</evidence>
<dbReference type="AlphaFoldDB" id="A0AAD7VMQ1"/>
<accession>A0AAD7VMQ1</accession>
<proteinExistence type="inferred from homology"/>
<dbReference type="GO" id="GO:0005507">
    <property type="term" value="F:copper ion binding"/>
    <property type="evidence" value="ECO:0007669"/>
    <property type="project" value="InterPro"/>
</dbReference>
<evidence type="ECO:0000256" key="2">
    <source>
        <dbReference type="ARBA" id="ARBA00022723"/>
    </source>
</evidence>
<keyword evidence="5" id="KW-1185">Reference proteome</keyword>
<organism evidence="4 5">
    <name type="scientific">Quillaja saponaria</name>
    <name type="common">Soap bark tree</name>
    <dbReference type="NCBI Taxonomy" id="32244"/>
    <lineage>
        <taxon>Eukaryota</taxon>
        <taxon>Viridiplantae</taxon>
        <taxon>Streptophyta</taxon>
        <taxon>Embryophyta</taxon>
        <taxon>Tracheophyta</taxon>
        <taxon>Spermatophyta</taxon>
        <taxon>Magnoliopsida</taxon>
        <taxon>eudicotyledons</taxon>
        <taxon>Gunneridae</taxon>
        <taxon>Pentapetalae</taxon>
        <taxon>rosids</taxon>
        <taxon>fabids</taxon>
        <taxon>Fabales</taxon>
        <taxon>Quillajaceae</taxon>
        <taxon>Quillaja</taxon>
    </lineage>
</organism>
<protein>
    <submittedName>
        <fullName evidence="4">Metallothionein-like protein</fullName>
    </submittedName>
</protein>
<comment type="caution">
    <text evidence="4">The sequence shown here is derived from an EMBL/GenBank/DDBJ whole genome shotgun (WGS) entry which is preliminary data.</text>
</comment>